<reference evidence="4" key="1">
    <citation type="submission" date="2014-09" db="EMBL/GenBank/DDBJ databases">
        <authorList>
            <person name="Magalhaes I.L.F."/>
            <person name="Oliveira U."/>
            <person name="Santos F.R."/>
            <person name="Vidigal T.H.D.A."/>
            <person name="Brescovit A.D."/>
            <person name="Santos A.J."/>
        </authorList>
    </citation>
    <scope>NUCLEOTIDE SEQUENCE</scope>
    <source>
        <tissue evidence="4">Shoot tissue taken approximately 20 cm above the soil surface</tissue>
    </source>
</reference>
<dbReference type="EMBL" id="GBRH01210246">
    <property type="protein sequence ID" value="JAD87649.1"/>
    <property type="molecule type" value="Transcribed_RNA"/>
</dbReference>
<name>A0A0A9DGH2_ARUDO</name>
<evidence type="ECO:0000256" key="1">
    <source>
        <dbReference type="ARBA" id="ARBA00001947"/>
    </source>
</evidence>
<dbReference type="PANTHER" id="PTHR10625:SF25">
    <property type="entry name" value="HISTONE DEACETYLASE 18-RELATED"/>
    <property type="match status" value="1"/>
</dbReference>
<dbReference type="AlphaFoldDB" id="A0A0A9DGH2"/>
<dbReference type="InterPro" id="IPR000286">
    <property type="entry name" value="HDACs"/>
</dbReference>
<protein>
    <submittedName>
        <fullName evidence="4">Rpd3</fullName>
    </submittedName>
</protein>
<dbReference type="PRINTS" id="PR01270">
    <property type="entry name" value="HDASUPER"/>
</dbReference>
<sequence length="534" mass="57887">MASEPTRKPFIIRIKKHPSMRGAAHDSDRDARPLVAGTPAPESSDTPPPPAAPTSSVPRRNPPRAASHKAVDRPTSSAAPTSSPPRRNPPRAASHKAVDRPTSSAAPHAAALQRGAKAWAATSTCSRTLSSPQADVTRTFTTAKEAVNNPAAGQSHEDHAETLEAEIPNSLTTAKDAFNKHAAVQSHQGLGTTVEAEVIRKFTTAKEAVNDPVDAQSHEADAKTLELAPHFQSIFSARGKLWSERVDKVAENFRTTMKEYSSGKVWSDKVDKETENLAATLKSAATDYAAGLIVELARKLPIGAASVKRLALVYDEDMLLHKPKNTTFKEKPARLTSIMNQLKKERLCDRCDLFKCDEASRDSLLSVHTPTPVDDIASVFSIDQMKRDALAHKHCPFGNIYYSEGSNRAALLAAGGTIKACTLVAEDAYKYAFALVRPPGHHAGESGPSGFCIFNNVALGALHLLNNCQKKKILIVDWDVHHGNGTQEIFYKDDRVLFFSVHRSGDDFYPSEASKSAKDFGEGNGRGYSVNVCW</sequence>
<feature type="compositionally biased region" description="Basic and acidic residues" evidence="2">
    <location>
        <begin position="23"/>
        <end position="32"/>
    </location>
</feature>
<dbReference type="SUPFAM" id="SSF52768">
    <property type="entry name" value="Arginase/deacetylase"/>
    <property type="match status" value="1"/>
</dbReference>
<proteinExistence type="predicted"/>
<feature type="domain" description="Histone deacetylase" evidence="3">
    <location>
        <begin position="330"/>
        <end position="533"/>
    </location>
</feature>
<dbReference type="InterPro" id="IPR037138">
    <property type="entry name" value="His_deacetylse_dom_sf"/>
</dbReference>
<reference evidence="4" key="2">
    <citation type="journal article" date="2015" name="Data Brief">
        <title>Shoot transcriptome of the giant reed, Arundo donax.</title>
        <authorList>
            <person name="Barrero R.A."/>
            <person name="Guerrero F.D."/>
            <person name="Moolhuijzen P."/>
            <person name="Goolsby J.A."/>
            <person name="Tidwell J."/>
            <person name="Bellgard S.E."/>
            <person name="Bellgard M.I."/>
        </authorList>
    </citation>
    <scope>NUCLEOTIDE SEQUENCE</scope>
    <source>
        <tissue evidence="4">Shoot tissue taken approximately 20 cm above the soil surface</tissue>
    </source>
</reference>
<dbReference type="CDD" id="cd09992">
    <property type="entry name" value="HDAC_classII"/>
    <property type="match status" value="1"/>
</dbReference>
<comment type="cofactor">
    <cofactor evidence="1">
        <name>Zn(2+)</name>
        <dbReference type="ChEBI" id="CHEBI:29105"/>
    </cofactor>
</comment>
<dbReference type="PANTHER" id="PTHR10625">
    <property type="entry name" value="HISTONE DEACETYLASE HDAC1-RELATED"/>
    <property type="match status" value="1"/>
</dbReference>
<accession>A0A0A9DGH2</accession>
<feature type="region of interest" description="Disordered" evidence="2">
    <location>
        <begin position="1"/>
        <end position="113"/>
    </location>
</feature>
<dbReference type="InterPro" id="IPR023801">
    <property type="entry name" value="His_deacetylse_dom"/>
</dbReference>
<dbReference type="GO" id="GO:0040029">
    <property type="term" value="P:epigenetic regulation of gene expression"/>
    <property type="evidence" value="ECO:0007669"/>
    <property type="project" value="TreeGrafter"/>
</dbReference>
<evidence type="ECO:0000256" key="2">
    <source>
        <dbReference type="SAM" id="MobiDB-lite"/>
    </source>
</evidence>
<evidence type="ECO:0000313" key="4">
    <source>
        <dbReference type="EMBL" id="JAD87649.1"/>
    </source>
</evidence>
<dbReference type="Pfam" id="PF00850">
    <property type="entry name" value="Hist_deacetyl"/>
    <property type="match status" value="1"/>
</dbReference>
<dbReference type="GO" id="GO:0004407">
    <property type="term" value="F:histone deacetylase activity"/>
    <property type="evidence" value="ECO:0007669"/>
    <property type="project" value="TreeGrafter"/>
</dbReference>
<dbReference type="GO" id="GO:0005737">
    <property type="term" value="C:cytoplasm"/>
    <property type="evidence" value="ECO:0007669"/>
    <property type="project" value="TreeGrafter"/>
</dbReference>
<evidence type="ECO:0000259" key="3">
    <source>
        <dbReference type="Pfam" id="PF00850"/>
    </source>
</evidence>
<dbReference type="InterPro" id="IPR023696">
    <property type="entry name" value="Ureohydrolase_dom_sf"/>
</dbReference>
<dbReference type="Gene3D" id="3.40.800.20">
    <property type="entry name" value="Histone deacetylase domain"/>
    <property type="match status" value="1"/>
</dbReference>
<organism evidence="4">
    <name type="scientific">Arundo donax</name>
    <name type="common">Giant reed</name>
    <name type="synonym">Donax arundinaceus</name>
    <dbReference type="NCBI Taxonomy" id="35708"/>
    <lineage>
        <taxon>Eukaryota</taxon>
        <taxon>Viridiplantae</taxon>
        <taxon>Streptophyta</taxon>
        <taxon>Embryophyta</taxon>
        <taxon>Tracheophyta</taxon>
        <taxon>Spermatophyta</taxon>
        <taxon>Magnoliopsida</taxon>
        <taxon>Liliopsida</taxon>
        <taxon>Poales</taxon>
        <taxon>Poaceae</taxon>
        <taxon>PACMAD clade</taxon>
        <taxon>Arundinoideae</taxon>
        <taxon>Arundineae</taxon>
        <taxon>Arundo</taxon>
    </lineage>
</organism>
<dbReference type="GO" id="GO:0000118">
    <property type="term" value="C:histone deacetylase complex"/>
    <property type="evidence" value="ECO:0007669"/>
    <property type="project" value="TreeGrafter"/>
</dbReference>